<keyword evidence="2" id="KW-1185">Reference proteome</keyword>
<name>A0A5N5T651_9CRUS</name>
<dbReference type="EMBL" id="SEYY01009665">
    <property type="protein sequence ID" value="KAB7501737.1"/>
    <property type="molecule type" value="Genomic_DNA"/>
</dbReference>
<sequence length="88" mass="10306">MLLFGSPWYKAEGLTNFFCFYTPDCPPLHLASFICKPFTANQLILKTYTKDDNQALILIHNIRNYIPIDAFIFARRRKLSVVNRRILP</sequence>
<comment type="caution">
    <text evidence="1">The sequence shown here is derived from an EMBL/GenBank/DDBJ whole genome shotgun (WGS) entry which is preliminary data.</text>
</comment>
<accession>A0A5N5T651</accession>
<dbReference type="OrthoDB" id="6346184at2759"/>
<evidence type="ECO:0000313" key="1">
    <source>
        <dbReference type="EMBL" id="KAB7501737.1"/>
    </source>
</evidence>
<evidence type="ECO:0000313" key="2">
    <source>
        <dbReference type="Proteomes" id="UP000326759"/>
    </source>
</evidence>
<dbReference type="Proteomes" id="UP000326759">
    <property type="component" value="Unassembled WGS sequence"/>
</dbReference>
<organism evidence="1 2">
    <name type="scientific">Armadillidium nasatum</name>
    <dbReference type="NCBI Taxonomy" id="96803"/>
    <lineage>
        <taxon>Eukaryota</taxon>
        <taxon>Metazoa</taxon>
        <taxon>Ecdysozoa</taxon>
        <taxon>Arthropoda</taxon>
        <taxon>Crustacea</taxon>
        <taxon>Multicrustacea</taxon>
        <taxon>Malacostraca</taxon>
        <taxon>Eumalacostraca</taxon>
        <taxon>Peracarida</taxon>
        <taxon>Isopoda</taxon>
        <taxon>Oniscidea</taxon>
        <taxon>Crinocheta</taxon>
        <taxon>Armadillidiidae</taxon>
        <taxon>Armadillidium</taxon>
    </lineage>
</organism>
<gene>
    <name evidence="1" type="ORF">Anas_04432</name>
</gene>
<dbReference type="AlphaFoldDB" id="A0A5N5T651"/>
<reference evidence="1 2" key="1">
    <citation type="journal article" date="2019" name="PLoS Biol.">
        <title>Sex chromosomes control vertical transmission of feminizing Wolbachia symbionts in an isopod.</title>
        <authorList>
            <person name="Becking T."/>
            <person name="Chebbi M.A."/>
            <person name="Giraud I."/>
            <person name="Moumen B."/>
            <person name="Laverre T."/>
            <person name="Caubet Y."/>
            <person name="Peccoud J."/>
            <person name="Gilbert C."/>
            <person name="Cordaux R."/>
        </authorList>
    </citation>
    <scope>NUCLEOTIDE SEQUENCE [LARGE SCALE GENOMIC DNA]</scope>
    <source>
        <strain evidence="1">ANa2</strain>
        <tissue evidence="1">Whole body excluding digestive tract and cuticle</tissue>
    </source>
</reference>
<proteinExistence type="predicted"/>
<protein>
    <submittedName>
        <fullName evidence="1">Uncharacterized protein</fullName>
    </submittedName>
</protein>